<comment type="caution">
    <text evidence="3">The sequence shown here is derived from an EMBL/GenBank/DDBJ whole genome shotgun (WGS) entry which is preliminary data.</text>
</comment>
<proteinExistence type="predicted"/>
<feature type="region of interest" description="Disordered" evidence="1">
    <location>
        <begin position="595"/>
        <end position="616"/>
    </location>
</feature>
<feature type="compositionally biased region" description="Polar residues" evidence="1">
    <location>
        <begin position="290"/>
        <end position="305"/>
    </location>
</feature>
<feature type="compositionally biased region" description="Low complexity" evidence="1">
    <location>
        <begin position="188"/>
        <end position="200"/>
    </location>
</feature>
<feature type="compositionally biased region" description="Low complexity" evidence="1">
    <location>
        <begin position="236"/>
        <end position="247"/>
    </location>
</feature>
<feature type="region of interest" description="Disordered" evidence="1">
    <location>
        <begin position="272"/>
        <end position="305"/>
    </location>
</feature>
<dbReference type="OrthoDB" id="5106710at2759"/>
<feature type="compositionally biased region" description="Low complexity" evidence="1">
    <location>
        <begin position="278"/>
        <end position="289"/>
    </location>
</feature>
<feature type="region of interest" description="Disordered" evidence="1">
    <location>
        <begin position="171"/>
        <end position="247"/>
    </location>
</feature>
<reference evidence="3 4" key="1">
    <citation type="submission" date="2020-05" db="EMBL/GenBank/DDBJ databases">
        <title>Identification and distribution of gene clusters putatively required for synthesis of sphingolipid metabolism inhibitors in phylogenetically diverse species of the filamentous fungus Fusarium.</title>
        <authorList>
            <person name="Kim H.-S."/>
            <person name="Busman M."/>
            <person name="Brown D.W."/>
            <person name="Divon H."/>
            <person name="Uhlig S."/>
            <person name="Proctor R.H."/>
        </authorList>
    </citation>
    <scope>NUCLEOTIDE SEQUENCE [LARGE SCALE GENOMIC DNA]</scope>
    <source>
        <strain evidence="3 4">NRRL 20693</strain>
    </source>
</reference>
<feature type="region of interest" description="Disordered" evidence="1">
    <location>
        <begin position="374"/>
        <end position="414"/>
    </location>
</feature>
<evidence type="ECO:0000256" key="2">
    <source>
        <dbReference type="SAM" id="SignalP"/>
    </source>
</evidence>
<keyword evidence="2" id="KW-0732">Signal</keyword>
<feature type="compositionally biased region" description="Low complexity" evidence="1">
    <location>
        <begin position="500"/>
        <end position="511"/>
    </location>
</feature>
<sequence length="628" mass="64455">MSLISRFALIGLWASTACAQSYTVTVTETVTECALSCYPAVSQCTSTEYIDTSSIIKLPTGSSAIVSIPESPTSVTDIISLPTISVRSTSKFANTSSVTASYTSTVFGTETTLVISESTGASIGSSALAGETSSELESSSTSLYEYSTSTLTLPLTSGTATDLETMPTLIPSADSSALAPGTSELPETGESTTVTQGTTEKPSESFTFNTETIPTQGVSTDTYVSQHGSSTASENSGTSTATGGDSTTTLKSVITSQITITESISTVYTVSTEQPTASSESTGSLGTSSQFEGASSEAGQSLASTSEVTSEAAGVTQLTSVLTLTNSVIVSESSDVPQETTVVTIVASSSSYDTTASSETEAATSSTIEIISSETEAAQTDSTASGVSPQSTKSRKPAGTTEASQSISTPCTSTEHTRIYQNVTVIHSTAQEEFGSSALAGSFTSTFEGTGYASATSDVTEQTTPVAETSQIRGGISTSEYFESTGGTAIESPQTSVPFSTEDSTLLESTTAQTSSGIAVTPSQSTQAIQTPPISPSASSDSEPTAPRGYDFGNPSSINDGWPTASFASTADAATGFSSLTTFLTTSKVADISSTSTAIHEPEYEPPAYEPPSYREPAYGRKRWALRW</sequence>
<dbReference type="AlphaFoldDB" id="A0A8H5T065"/>
<evidence type="ECO:0000313" key="3">
    <source>
        <dbReference type="EMBL" id="KAF5663205.1"/>
    </source>
</evidence>
<evidence type="ECO:0000313" key="4">
    <source>
        <dbReference type="Proteomes" id="UP000567885"/>
    </source>
</evidence>
<accession>A0A8H5T065</accession>
<evidence type="ECO:0000256" key="1">
    <source>
        <dbReference type="SAM" id="MobiDB-lite"/>
    </source>
</evidence>
<dbReference type="PROSITE" id="PS51257">
    <property type="entry name" value="PROKAR_LIPOPROTEIN"/>
    <property type="match status" value="1"/>
</dbReference>
<dbReference type="EMBL" id="JAAGWQ010000151">
    <property type="protein sequence ID" value="KAF5663205.1"/>
    <property type="molecule type" value="Genomic_DNA"/>
</dbReference>
<dbReference type="Proteomes" id="UP000567885">
    <property type="component" value="Unassembled WGS sequence"/>
</dbReference>
<feature type="compositionally biased region" description="Polar residues" evidence="1">
    <location>
        <begin position="486"/>
        <end position="499"/>
    </location>
</feature>
<gene>
    <name evidence="3" type="ORF">FHETE_7585</name>
</gene>
<protein>
    <submittedName>
        <fullName evidence="3">Uncharacterized protein</fullName>
    </submittedName>
</protein>
<feature type="compositionally biased region" description="Polar residues" evidence="1">
    <location>
        <begin position="512"/>
        <end position="543"/>
    </location>
</feature>
<feature type="region of interest" description="Disordered" evidence="1">
    <location>
        <begin position="486"/>
        <end position="557"/>
    </location>
</feature>
<name>A0A8H5T065_FUSHE</name>
<feature type="compositionally biased region" description="Polar residues" evidence="1">
    <location>
        <begin position="204"/>
        <end position="235"/>
    </location>
</feature>
<feature type="signal peptide" evidence="2">
    <location>
        <begin position="1"/>
        <end position="19"/>
    </location>
</feature>
<organism evidence="3 4">
    <name type="scientific">Fusarium heterosporum</name>
    <dbReference type="NCBI Taxonomy" id="42747"/>
    <lineage>
        <taxon>Eukaryota</taxon>
        <taxon>Fungi</taxon>
        <taxon>Dikarya</taxon>
        <taxon>Ascomycota</taxon>
        <taxon>Pezizomycotina</taxon>
        <taxon>Sordariomycetes</taxon>
        <taxon>Hypocreomycetidae</taxon>
        <taxon>Hypocreales</taxon>
        <taxon>Nectriaceae</taxon>
        <taxon>Fusarium</taxon>
        <taxon>Fusarium heterosporum species complex</taxon>
    </lineage>
</organism>
<feature type="chain" id="PRO_5034308144" evidence="2">
    <location>
        <begin position="20"/>
        <end position="628"/>
    </location>
</feature>
<keyword evidence="4" id="KW-1185">Reference proteome</keyword>
<feature type="compositionally biased region" description="Polar residues" evidence="1">
    <location>
        <begin position="379"/>
        <end position="392"/>
    </location>
</feature>
<feature type="compositionally biased region" description="Polar residues" evidence="1">
    <location>
        <begin position="401"/>
        <end position="414"/>
    </location>
</feature>